<dbReference type="OrthoDB" id="9799036at2"/>
<dbReference type="EMBL" id="VIGH01000003">
    <property type="protein sequence ID" value="TQF73369.1"/>
    <property type="molecule type" value="Genomic_DNA"/>
</dbReference>
<dbReference type="SUPFAM" id="SSF54637">
    <property type="entry name" value="Thioesterase/thiol ester dehydrase-isomerase"/>
    <property type="match status" value="1"/>
</dbReference>
<sequence>MSDKTYSCEVQVRWGDSDRLGHVNNVLYAEYAQEARTRFFRDCIIGVGAPPAPMVVRRMEFDYLRPVTDATGPLTVEVSILRVGNSSFTVRHVMRDRHGAVCVAADGVMVGFDPKTEKSVPLGERTRELLSQYVPAGAAL</sequence>
<dbReference type="InterPro" id="IPR050563">
    <property type="entry name" value="4-hydroxybenzoyl-CoA_TE"/>
</dbReference>
<organism evidence="1 2">
    <name type="scientific">Rhodococcus spelaei</name>
    <dbReference type="NCBI Taxonomy" id="2546320"/>
    <lineage>
        <taxon>Bacteria</taxon>
        <taxon>Bacillati</taxon>
        <taxon>Actinomycetota</taxon>
        <taxon>Actinomycetes</taxon>
        <taxon>Mycobacteriales</taxon>
        <taxon>Nocardiaceae</taxon>
        <taxon>Rhodococcus</taxon>
    </lineage>
</organism>
<dbReference type="CDD" id="cd00586">
    <property type="entry name" value="4HBT"/>
    <property type="match status" value="1"/>
</dbReference>
<accession>A0A541BM26</accession>
<evidence type="ECO:0000313" key="1">
    <source>
        <dbReference type="EMBL" id="TQF73369.1"/>
    </source>
</evidence>
<reference evidence="1 2" key="1">
    <citation type="submission" date="2019-06" db="EMBL/GenBank/DDBJ databases">
        <title>Rhodococcus spaelei sp. nov., isolated from a cave.</title>
        <authorList>
            <person name="Lee S.D."/>
        </authorList>
    </citation>
    <scope>NUCLEOTIDE SEQUENCE [LARGE SCALE GENOMIC DNA]</scope>
    <source>
        <strain evidence="1 2">C9-5</strain>
    </source>
</reference>
<gene>
    <name evidence="1" type="ORF">FK531_07620</name>
</gene>
<proteinExistence type="predicted"/>
<dbReference type="PANTHER" id="PTHR31793">
    <property type="entry name" value="4-HYDROXYBENZOYL-COA THIOESTERASE FAMILY MEMBER"/>
    <property type="match status" value="1"/>
</dbReference>
<dbReference type="Gene3D" id="3.10.129.10">
    <property type="entry name" value="Hotdog Thioesterase"/>
    <property type="match status" value="1"/>
</dbReference>
<keyword evidence="2" id="KW-1185">Reference proteome</keyword>
<comment type="caution">
    <text evidence="1">The sequence shown here is derived from an EMBL/GenBank/DDBJ whole genome shotgun (WGS) entry which is preliminary data.</text>
</comment>
<dbReference type="RefSeq" id="WP_142097215.1">
    <property type="nucleotide sequence ID" value="NZ_VIGH01000003.1"/>
</dbReference>
<dbReference type="Pfam" id="PF13279">
    <property type="entry name" value="4HBT_2"/>
    <property type="match status" value="1"/>
</dbReference>
<dbReference type="PANTHER" id="PTHR31793:SF24">
    <property type="entry name" value="LONG-CHAIN ACYL-COA THIOESTERASE FADM"/>
    <property type="match status" value="1"/>
</dbReference>
<name>A0A541BM26_9NOCA</name>
<evidence type="ECO:0000313" key="2">
    <source>
        <dbReference type="Proteomes" id="UP000316256"/>
    </source>
</evidence>
<dbReference type="GO" id="GO:0047617">
    <property type="term" value="F:fatty acyl-CoA hydrolase activity"/>
    <property type="evidence" value="ECO:0007669"/>
    <property type="project" value="TreeGrafter"/>
</dbReference>
<dbReference type="AlphaFoldDB" id="A0A541BM26"/>
<protein>
    <submittedName>
        <fullName evidence="1">Acyl-CoA thioesterase</fullName>
    </submittedName>
</protein>
<dbReference type="InterPro" id="IPR029069">
    <property type="entry name" value="HotDog_dom_sf"/>
</dbReference>
<dbReference type="Proteomes" id="UP000316256">
    <property type="component" value="Unassembled WGS sequence"/>
</dbReference>